<dbReference type="AlphaFoldDB" id="A0AAV4QUG3"/>
<sequence length="124" mass="13980">MLSNWPDLRKQANDAPVSHQIANSLNAEEIFKTDSLGTKISIERFHGSNTAPQCRIIVAKSCHLKPKCAHCTSRTPHRRLHSSLKIRAKICANCNGSHVAYWRGCPQFPKERTPATQKETRVYS</sequence>
<dbReference type="Proteomes" id="UP001054945">
    <property type="component" value="Unassembled WGS sequence"/>
</dbReference>
<organism evidence="1 2">
    <name type="scientific">Caerostris extrusa</name>
    <name type="common">Bark spider</name>
    <name type="synonym">Caerostris bankana</name>
    <dbReference type="NCBI Taxonomy" id="172846"/>
    <lineage>
        <taxon>Eukaryota</taxon>
        <taxon>Metazoa</taxon>
        <taxon>Ecdysozoa</taxon>
        <taxon>Arthropoda</taxon>
        <taxon>Chelicerata</taxon>
        <taxon>Arachnida</taxon>
        <taxon>Araneae</taxon>
        <taxon>Araneomorphae</taxon>
        <taxon>Entelegynae</taxon>
        <taxon>Araneoidea</taxon>
        <taxon>Araneidae</taxon>
        <taxon>Caerostris</taxon>
    </lineage>
</organism>
<evidence type="ECO:0000313" key="1">
    <source>
        <dbReference type="EMBL" id="GIY11919.1"/>
    </source>
</evidence>
<reference evidence="1 2" key="1">
    <citation type="submission" date="2021-06" db="EMBL/GenBank/DDBJ databases">
        <title>Caerostris extrusa draft genome.</title>
        <authorList>
            <person name="Kono N."/>
            <person name="Arakawa K."/>
        </authorList>
    </citation>
    <scope>NUCLEOTIDE SEQUENCE [LARGE SCALE GENOMIC DNA]</scope>
</reference>
<name>A0AAV4QUG3_CAEEX</name>
<evidence type="ECO:0000313" key="2">
    <source>
        <dbReference type="Proteomes" id="UP001054945"/>
    </source>
</evidence>
<proteinExistence type="predicted"/>
<gene>
    <name evidence="1" type="ORF">CEXT_341801</name>
</gene>
<dbReference type="EMBL" id="BPLR01006723">
    <property type="protein sequence ID" value="GIY11919.1"/>
    <property type="molecule type" value="Genomic_DNA"/>
</dbReference>
<comment type="caution">
    <text evidence="1">The sequence shown here is derived from an EMBL/GenBank/DDBJ whole genome shotgun (WGS) entry which is preliminary data.</text>
</comment>
<keyword evidence="2" id="KW-1185">Reference proteome</keyword>
<protein>
    <submittedName>
        <fullName evidence="1">Uncharacterized protein</fullName>
    </submittedName>
</protein>
<accession>A0AAV4QUG3</accession>